<evidence type="ECO:0000313" key="1">
    <source>
        <dbReference type="EMBL" id="GAG18308.1"/>
    </source>
</evidence>
<dbReference type="AlphaFoldDB" id="X0W0W5"/>
<dbReference type="EMBL" id="BARS01030136">
    <property type="protein sequence ID" value="GAG18308.1"/>
    <property type="molecule type" value="Genomic_DNA"/>
</dbReference>
<accession>X0W0W5</accession>
<reference evidence="1" key="1">
    <citation type="journal article" date="2014" name="Front. Microbiol.">
        <title>High frequency of phylogenetically diverse reductive dehalogenase-homologous genes in deep subseafloor sedimentary metagenomes.</title>
        <authorList>
            <person name="Kawai M."/>
            <person name="Futagami T."/>
            <person name="Toyoda A."/>
            <person name="Takaki Y."/>
            <person name="Nishi S."/>
            <person name="Hori S."/>
            <person name="Arai W."/>
            <person name="Tsubouchi T."/>
            <person name="Morono Y."/>
            <person name="Uchiyama I."/>
            <person name="Ito T."/>
            <person name="Fujiyama A."/>
            <person name="Inagaki F."/>
            <person name="Takami H."/>
        </authorList>
    </citation>
    <scope>NUCLEOTIDE SEQUENCE</scope>
    <source>
        <strain evidence="1">Expedition CK06-06</strain>
    </source>
</reference>
<proteinExistence type="predicted"/>
<comment type="caution">
    <text evidence="1">The sequence shown here is derived from an EMBL/GenBank/DDBJ whole genome shotgun (WGS) entry which is preliminary data.</text>
</comment>
<protein>
    <submittedName>
        <fullName evidence="1">Uncharacterized protein</fullName>
    </submittedName>
</protein>
<gene>
    <name evidence="1" type="ORF">S01H1_47025</name>
</gene>
<organism evidence="1">
    <name type="scientific">marine sediment metagenome</name>
    <dbReference type="NCBI Taxonomy" id="412755"/>
    <lineage>
        <taxon>unclassified sequences</taxon>
        <taxon>metagenomes</taxon>
        <taxon>ecological metagenomes</taxon>
    </lineage>
</organism>
<feature type="non-terminal residue" evidence="1">
    <location>
        <position position="63"/>
    </location>
</feature>
<name>X0W0W5_9ZZZZ</name>
<sequence length="63" mass="7257">MSNCCTGCCDCNCHDVAVARAQRQDRRKEVWGWLEALGATSRHGGYYKRGTTHWSHRNWFAVL</sequence>